<reference evidence="4 5" key="1">
    <citation type="journal article" date="2013" name="Int. J. Syst. Evol. Microbiol.">
        <title>Tumebacillus flagellatus sp. nov., an alpha-amylase/pullulanase-producing bacterium isolated from cassava wastewater.</title>
        <authorList>
            <person name="Wang Q."/>
            <person name="Xie N."/>
            <person name="Qin Y."/>
            <person name="Shen N."/>
            <person name="Zhu J."/>
            <person name="Mi H."/>
            <person name="Huang R."/>
        </authorList>
    </citation>
    <scope>NUCLEOTIDE SEQUENCE [LARGE SCALE GENOMIC DNA]</scope>
    <source>
        <strain evidence="4 5">GST4</strain>
    </source>
</reference>
<accession>A0A074LRZ3</accession>
<evidence type="ECO:0000259" key="3">
    <source>
        <dbReference type="PROSITE" id="PS51462"/>
    </source>
</evidence>
<dbReference type="EMBL" id="JMIR01000002">
    <property type="protein sequence ID" value="KEO84921.1"/>
    <property type="molecule type" value="Genomic_DNA"/>
</dbReference>
<dbReference type="InterPro" id="IPR020084">
    <property type="entry name" value="NUDIX_hydrolase_CS"/>
</dbReference>
<dbReference type="RefSeq" id="WP_038084097.1">
    <property type="nucleotide sequence ID" value="NZ_JMIR01000002.1"/>
</dbReference>
<comment type="cofactor">
    <cofactor evidence="1">
        <name>Mg(2+)</name>
        <dbReference type="ChEBI" id="CHEBI:18420"/>
    </cofactor>
</comment>
<dbReference type="Gene3D" id="3.90.79.10">
    <property type="entry name" value="Nucleoside Triphosphate Pyrophosphohydrolase"/>
    <property type="match status" value="1"/>
</dbReference>
<dbReference type="GO" id="GO:0016787">
    <property type="term" value="F:hydrolase activity"/>
    <property type="evidence" value="ECO:0007669"/>
    <property type="project" value="UniProtKB-KW"/>
</dbReference>
<dbReference type="PANTHER" id="PTHR43046">
    <property type="entry name" value="GDP-MANNOSE MANNOSYL HYDROLASE"/>
    <property type="match status" value="1"/>
</dbReference>
<comment type="caution">
    <text evidence="4">The sequence shown here is derived from an EMBL/GenBank/DDBJ whole genome shotgun (WGS) entry which is preliminary data.</text>
</comment>
<organism evidence="4 5">
    <name type="scientific">Tumebacillus flagellatus</name>
    <dbReference type="NCBI Taxonomy" id="1157490"/>
    <lineage>
        <taxon>Bacteria</taxon>
        <taxon>Bacillati</taxon>
        <taxon>Bacillota</taxon>
        <taxon>Bacilli</taxon>
        <taxon>Bacillales</taxon>
        <taxon>Alicyclobacillaceae</taxon>
        <taxon>Tumebacillus</taxon>
    </lineage>
</organism>
<evidence type="ECO:0000256" key="2">
    <source>
        <dbReference type="ARBA" id="ARBA00022801"/>
    </source>
</evidence>
<dbReference type="PANTHER" id="PTHR43046:SF14">
    <property type="entry name" value="MUTT_NUDIX FAMILY PROTEIN"/>
    <property type="match status" value="1"/>
</dbReference>
<dbReference type="SUPFAM" id="SSF55811">
    <property type="entry name" value="Nudix"/>
    <property type="match status" value="1"/>
</dbReference>
<dbReference type="PROSITE" id="PS00893">
    <property type="entry name" value="NUDIX_BOX"/>
    <property type="match status" value="1"/>
</dbReference>
<sequence>MSVSWADSYVGQLRQKVGHQQLIVPSVRAILQNEHGEILFIDRRGENSWGMPAGSIELDESILDCLKREVYEETGLTVERAVPVSLYTSPQHTQTNGFGDRYQMFEFVFRVEAWSGALVTETDETTNAKFFPPDSLPPIPDPYWHQHTLDVLEDLRNFQGMLILK</sequence>
<dbReference type="eggNOG" id="COG1051">
    <property type="taxonomic scope" value="Bacteria"/>
</dbReference>
<dbReference type="STRING" id="1157490.EL26_02620"/>
<dbReference type="InterPro" id="IPR015797">
    <property type="entry name" value="NUDIX_hydrolase-like_dom_sf"/>
</dbReference>
<dbReference type="Pfam" id="PF00293">
    <property type="entry name" value="NUDIX"/>
    <property type="match status" value="1"/>
</dbReference>
<evidence type="ECO:0000313" key="4">
    <source>
        <dbReference type="EMBL" id="KEO84921.1"/>
    </source>
</evidence>
<feature type="domain" description="Nudix hydrolase" evidence="3">
    <location>
        <begin position="22"/>
        <end position="153"/>
    </location>
</feature>
<dbReference type="Proteomes" id="UP000027931">
    <property type="component" value="Unassembled WGS sequence"/>
</dbReference>
<dbReference type="AlphaFoldDB" id="A0A074LRZ3"/>
<keyword evidence="5" id="KW-1185">Reference proteome</keyword>
<protein>
    <recommendedName>
        <fullName evidence="3">Nudix hydrolase domain-containing protein</fullName>
    </recommendedName>
</protein>
<gene>
    <name evidence="4" type="ORF">EL26_02620</name>
</gene>
<dbReference type="InterPro" id="IPR000086">
    <property type="entry name" value="NUDIX_hydrolase_dom"/>
</dbReference>
<dbReference type="PROSITE" id="PS51462">
    <property type="entry name" value="NUDIX"/>
    <property type="match status" value="1"/>
</dbReference>
<proteinExistence type="predicted"/>
<name>A0A074LRZ3_9BACL</name>
<evidence type="ECO:0000256" key="1">
    <source>
        <dbReference type="ARBA" id="ARBA00001946"/>
    </source>
</evidence>
<evidence type="ECO:0000313" key="5">
    <source>
        <dbReference type="Proteomes" id="UP000027931"/>
    </source>
</evidence>
<dbReference type="OrthoDB" id="9804563at2"/>
<keyword evidence="2" id="KW-0378">Hydrolase</keyword>